<dbReference type="NCBIfam" id="TIGR02352">
    <property type="entry name" value="thiamin_ThiO"/>
    <property type="match status" value="1"/>
</dbReference>
<accession>A0ABY5HFH9</accession>
<gene>
    <name evidence="5" type="primary">thiO</name>
    <name evidence="5" type="ORF">KDW95_17830</name>
</gene>
<evidence type="ECO:0000256" key="2">
    <source>
        <dbReference type="ARBA" id="ARBA00022977"/>
    </source>
</evidence>
<evidence type="ECO:0000259" key="4">
    <source>
        <dbReference type="Pfam" id="PF01266"/>
    </source>
</evidence>
<dbReference type="RefSeq" id="WP_255853150.1">
    <property type="nucleotide sequence ID" value="NZ_CP073347.1"/>
</dbReference>
<dbReference type="InterPro" id="IPR036188">
    <property type="entry name" value="FAD/NAD-bd_sf"/>
</dbReference>
<sequence>MSDFLILGGGVMGMLTARELAQAGASVTLVERGACGRESTWAGGGIVSPLYPWRYREPVTQLATWSQGSYVHLAQDLLEETGIDPELRQKGMFMVAVDDAADALAWAQRYQRPMQQVDADFLYRKESNLRPGHTQALWMPEVASIRNPRLGKSLRRSLELNPRVELIEQAGDAKLLLESERVCGVRTERGEYRAGQTVLAAGAWTATLLAQLGIELPVEPVKGQMMLFKAPVGLVNRVVLQGGRYLIPRNDGRILVGSTLERVGFDKQTTEQARESLYHSALDILPALENYPVEHHWAGLRPGSPEGIPYIGAVPGLEGLHVNAGQYRNGLVLAPASTRLMADLLLKRSPIIDPAPYSVSAQHPCTGVDR</sequence>
<name>A0ABY5HFH9_9GAMM</name>
<keyword evidence="3 5" id="KW-0560">Oxidoreductase</keyword>
<dbReference type="EC" id="1.4.3.19" evidence="5"/>
<proteinExistence type="predicted"/>
<reference evidence="5" key="1">
    <citation type="submission" date="2021-04" db="EMBL/GenBank/DDBJ databases">
        <title>Oceanospirillales bacteria with DddD are important DMSP degraders in coastal seawater.</title>
        <authorList>
            <person name="Liu J."/>
        </authorList>
    </citation>
    <scope>NUCLEOTIDE SEQUENCE</scope>
    <source>
        <strain evidence="5">D13-1</strain>
    </source>
</reference>
<evidence type="ECO:0000256" key="3">
    <source>
        <dbReference type="ARBA" id="ARBA00023002"/>
    </source>
</evidence>
<dbReference type="InterPro" id="IPR006076">
    <property type="entry name" value="FAD-dep_OxRdtase"/>
</dbReference>
<organism evidence="5 6">
    <name type="scientific">Marinobacterium rhizophilum</name>
    <dbReference type="NCBI Taxonomy" id="420402"/>
    <lineage>
        <taxon>Bacteria</taxon>
        <taxon>Pseudomonadati</taxon>
        <taxon>Pseudomonadota</taxon>
        <taxon>Gammaproteobacteria</taxon>
        <taxon>Oceanospirillales</taxon>
        <taxon>Oceanospirillaceae</taxon>
        <taxon>Marinobacterium</taxon>
    </lineage>
</organism>
<dbReference type="Proteomes" id="UP001058461">
    <property type="component" value="Chromosome"/>
</dbReference>
<evidence type="ECO:0000313" key="6">
    <source>
        <dbReference type="Proteomes" id="UP001058461"/>
    </source>
</evidence>
<dbReference type="InterPro" id="IPR012727">
    <property type="entry name" value="Gly_oxidase_ThiO"/>
</dbReference>
<dbReference type="SUPFAM" id="SSF54373">
    <property type="entry name" value="FAD-linked reductases, C-terminal domain"/>
    <property type="match status" value="1"/>
</dbReference>
<evidence type="ECO:0000313" key="5">
    <source>
        <dbReference type="EMBL" id="UTW11116.1"/>
    </source>
</evidence>
<dbReference type="Gene3D" id="3.50.50.60">
    <property type="entry name" value="FAD/NAD(P)-binding domain"/>
    <property type="match status" value="1"/>
</dbReference>
<dbReference type="SUPFAM" id="SSF51905">
    <property type="entry name" value="FAD/NAD(P)-binding domain"/>
    <property type="match status" value="1"/>
</dbReference>
<dbReference type="PANTHER" id="PTHR13847">
    <property type="entry name" value="SARCOSINE DEHYDROGENASE-RELATED"/>
    <property type="match status" value="1"/>
</dbReference>
<comment type="pathway">
    <text evidence="1">Cofactor biosynthesis; thiamine diphosphate biosynthesis.</text>
</comment>
<dbReference type="EMBL" id="CP073347">
    <property type="protein sequence ID" value="UTW11116.1"/>
    <property type="molecule type" value="Genomic_DNA"/>
</dbReference>
<keyword evidence="2" id="KW-0784">Thiamine biosynthesis</keyword>
<evidence type="ECO:0000256" key="1">
    <source>
        <dbReference type="ARBA" id="ARBA00004948"/>
    </source>
</evidence>
<keyword evidence="6" id="KW-1185">Reference proteome</keyword>
<dbReference type="PANTHER" id="PTHR13847:SF289">
    <property type="entry name" value="GLYCINE OXIDASE"/>
    <property type="match status" value="1"/>
</dbReference>
<dbReference type="GO" id="GO:0043799">
    <property type="term" value="F:glycine oxidase activity"/>
    <property type="evidence" value="ECO:0007669"/>
    <property type="project" value="UniProtKB-EC"/>
</dbReference>
<feature type="domain" description="FAD dependent oxidoreductase" evidence="4">
    <location>
        <begin position="3"/>
        <end position="344"/>
    </location>
</feature>
<dbReference type="Pfam" id="PF01266">
    <property type="entry name" value="DAO"/>
    <property type="match status" value="1"/>
</dbReference>
<protein>
    <submittedName>
        <fullName evidence="5">Glycine oxidase ThiO</fullName>
        <ecNumber evidence="5">1.4.3.19</ecNumber>
    </submittedName>
</protein>
<dbReference type="Gene3D" id="3.30.9.10">
    <property type="entry name" value="D-Amino Acid Oxidase, subunit A, domain 2"/>
    <property type="match status" value="1"/>
</dbReference>